<organism evidence="1 2">
    <name type="scientific">Pistacia integerrima</name>
    <dbReference type="NCBI Taxonomy" id="434235"/>
    <lineage>
        <taxon>Eukaryota</taxon>
        <taxon>Viridiplantae</taxon>
        <taxon>Streptophyta</taxon>
        <taxon>Embryophyta</taxon>
        <taxon>Tracheophyta</taxon>
        <taxon>Spermatophyta</taxon>
        <taxon>Magnoliopsida</taxon>
        <taxon>eudicotyledons</taxon>
        <taxon>Gunneridae</taxon>
        <taxon>Pentapetalae</taxon>
        <taxon>rosids</taxon>
        <taxon>malvids</taxon>
        <taxon>Sapindales</taxon>
        <taxon>Anacardiaceae</taxon>
        <taxon>Pistacia</taxon>
    </lineage>
</organism>
<protein>
    <submittedName>
        <fullName evidence="1">Uncharacterized protein</fullName>
    </submittedName>
</protein>
<evidence type="ECO:0000313" key="1">
    <source>
        <dbReference type="EMBL" id="KAJ0046218.1"/>
    </source>
</evidence>
<keyword evidence="2" id="KW-1185">Reference proteome</keyword>
<dbReference type="EMBL" id="CM047738">
    <property type="protein sequence ID" value="KAJ0046218.1"/>
    <property type="molecule type" value="Genomic_DNA"/>
</dbReference>
<accession>A0ACC0Z785</accession>
<evidence type="ECO:0000313" key="2">
    <source>
        <dbReference type="Proteomes" id="UP001163603"/>
    </source>
</evidence>
<comment type="caution">
    <text evidence="1">The sequence shown here is derived from an EMBL/GenBank/DDBJ whole genome shotgun (WGS) entry which is preliminary data.</text>
</comment>
<dbReference type="Proteomes" id="UP001163603">
    <property type="component" value="Chromosome 3"/>
</dbReference>
<sequence length="120" mass="14053">MKPQRCNFKFNLFGIDCEIRNVDPGEFSYIVLIKDIKKYVARENEEVNLYLDEKFKVEAMLPMSREKYLLNSDNDVRFILEQYGLKGVLDIQLFVEVLPIETVEPLLALLDPNDKQPEVP</sequence>
<gene>
    <name evidence="1" type="ORF">Pint_04725</name>
</gene>
<proteinExistence type="predicted"/>
<reference evidence="2" key="1">
    <citation type="journal article" date="2023" name="G3 (Bethesda)">
        <title>Genome assembly and association tests identify interacting loci associated with vigor, precocity, and sex in interspecific pistachio rootstocks.</title>
        <authorList>
            <person name="Palmer W."/>
            <person name="Jacygrad E."/>
            <person name="Sagayaradj S."/>
            <person name="Cavanaugh K."/>
            <person name="Han R."/>
            <person name="Bertier L."/>
            <person name="Beede B."/>
            <person name="Kafkas S."/>
            <person name="Golino D."/>
            <person name="Preece J."/>
            <person name="Michelmore R."/>
        </authorList>
    </citation>
    <scope>NUCLEOTIDE SEQUENCE [LARGE SCALE GENOMIC DNA]</scope>
</reference>
<name>A0ACC0Z785_9ROSI</name>